<dbReference type="InParanoid" id="A0A0P0VMB2"/>
<reference evidence="2 3" key="3">
    <citation type="journal article" date="2013" name="Rice">
        <title>Improvement of the Oryza sativa Nipponbare reference genome using next generation sequence and optical map data.</title>
        <authorList>
            <person name="Kawahara Y."/>
            <person name="de la Bastide M."/>
            <person name="Hamilton J.P."/>
            <person name="Kanamori H."/>
            <person name="McCombie W.R."/>
            <person name="Ouyang S."/>
            <person name="Schwartz D.C."/>
            <person name="Tanaka T."/>
            <person name="Wu J."/>
            <person name="Zhou S."/>
            <person name="Childs K.L."/>
            <person name="Davidson R.M."/>
            <person name="Lin H."/>
            <person name="Quesada-Ocampo L."/>
            <person name="Vaillancourt B."/>
            <person name="Sakai H."/>
            <person name="Lee S.S."/>
            <person name="Kim J."/>
            <person name="Numa H."/>
            <person name="Itoh T."/>
            <person name="Buell C.R."/>
            <person name="Matsumoto T."/>
        </authorList>
    </citation>
    <scope>NUCLEOTIDE SEQUENCE [LARGE SCALE GENOMIC DNA]</scope>
    <source>
        <strain evidence="3">cv. Nipponbare</strain>
    </source>
</reference>
<evidence type="ECO:0000313" key="3">
    <source>
        <dbReference type="Proteomes" id="UP000059680"/>
    </source>
</evidence>
<sequence length="165" mass="17889">MPSSSCVGEGGSLLQTSPWLLWLPSSSPAEPQSPLTEPRSSGDPDPLHRRERQGGWRIRRRRDRIRRPRRSRGHPVAGRCRSMAVSQKGRRLSTIWTEEGGGRPPPSARASSMTGSAVRRPDPPPGPNRCGSTAVAQRGRRSFTVAVSALAAERRRRGVGGEGLG</sequence>
<name>A0A0P0VMB2_ORYSJ</name>
<dbReference type="Proteomes" id="UP000059680">
    <property type="component" value="Chromosome 2"/>
</dbReference>
<gene>
    <name evidence="2" type="ordered locus">Os02g0648950</name>
    <name evidence="2" type="ORF">OSNPB_020648950</name>
</gene>
<dbReference type="AlphaFoldDB" id="A0A0P0VMB2"/>
<feature type="compositionally biased region" description="Basic and acidic residues" evidence="1">
    <location>
        <begin position="40"/>
        <end position="54"/>
    </location>
</feature>
<reference evidence="2 3" key="2">
    <citation type="journal article" date="2013" name="Plant Cell Physiol.">
        <title>Rice Annotation Project Database (RAP-DB): an integrative and interactive database for rice genomics.</title>
        <authorList>
            <person name="Sakai H."/>
            <person name="Lee S.S."/>
            <person name="Tanaka T."/>
            <person name="Numa H."/>
            <person name="Kim J."/>
            <person name="Kawahara Y."/>
            <person name="Wakimoto H."/>
            <person name="Yang C.C."/>
            <person name="Iwamoto M."/>
            <person name="Abe T."/>
            <person name="Yamada Y."/>
            <person name="Muto A."/>
            <person name="Inokuchi H."/>
            <person name="Ikemura T."/>
            <person name="Matsumoto T."/>
            <person name="Sasaki T."/>
            <person name="Itoh T."/>
        </authorList>
    </citation>
    <scope>NUCLEOTIDE SEQUENCE [LARGE SCALE GENOMIC DNA]</scope>
    <source>
        <strain evidence="3">cv. Nipponbare</strain>
    </source>
</reference>
<dbReference type="PaxDb" id="39947-A0A0P0VMB2"/>
<dbReference type="EMBL" id="AP014958">
    <property type="protein sequence ID" value="BAS80039.1"/>
    <property type="molecule type" value="Genomic_DNA"/>
</dbReference>
<feature type="compositionally biased region" description="Polar residues" evidence="1">
    <location>
        <begin position="29"/>
        <end position="39"/>
    </location>
</feature>
<accession>A0A0P0VMB2</accession>
<proteinExistence type="predicted"/>
<feature type="region of interest" description="Disordered" evidence="1">
    <location>
        <begin position="22"/>
        <end position="138"/>
    </location>
</feature>
<evidence type="ECO:0000313" key="2">
    <source>
        <dbReference type="EMBL" id="BAS80039.1"/>
    </source>
</evidence>
<feature type="compositionally biased region" description="Basic residues" evidence="1">
    <location>
        <begin position="57"/>
        <end position="73"/>
    </location>
</feature>
<reference evidence="3" key="1">
    <citation type="journal article" date="2005" name="Nature">
        <title>The map-based sequence of the rice genome.</title>
        <authorList>
            <consortium name="International rice genome sequencing project (IRGSP)"/>
            <person name="Matsumoto T."/>
            <person name="Wu J."/>
            <person name="Kanamori H."/>
            <person name="Katayose Y."/>
            <person name="Fujisawa M."/>
            <person name="Namiki N."/>
            <person name="Mizuno H."/>
            <person name="Yamamoto K."/>
            <person name="Antonio B.A."/>
            <person name="Baba T."/>
            <person name="Sakata K."/>
            <person name="Nagamura Y."/>
            <person name="Aoki H."/>
            <person name="Arikawa K."/>
            <person name="Arita K."/>
            <person name="Bito T."/>
            <person name="Chiden Y."/>
            <person name="Fujitsuka N."/>
            <person name="Fukunaka R."/>
            <person name="Hamada M."/>
            <person name="Harada C."/>
            <person name="Hayashi A."/>
            <person name="Hijishita S."/>
            <person name="Honda M."/>
            <person name="Hosokawa S."/>
            <person name="Ichikawa Y."/>
            <person name="Idonuma A."/>
            <person name="Iijima M."/>
            <person name="Ikeda M."/>
            <person name="Ikeno M."/>
            <person name="Ito K."/>
            <person name="Ito S."/>
            <person name="Ito T."/>
            <person name="Ito Y."/>
            <person name="Ito Y."/>
            <person name="Iwabuchi A."/>
            <person name="Kamiya K."/>
            <person name="Karasawa W."/>
            <person name="Kurita K."/>
            <person name="Katagiri S."/>
            <person name="Kikuta A."/>
            <person name="Kobayashi H."/>
            <person name="Kobayashi N."/>
            <person name="Machita K."/>
            <person name="Maehara T."/>
            <person name="Masukawa M."/>
            <person name="Mizubayashi T."/>
            <person name="Mukai Y."/>
            <person name="Nagasaki H."/>
            <person name="Nagata Y."/>
            <person name="Naito S."/>
            <person name="Nakashima M."/>
            <person name="Nakama Y."/>
            <person name="Nakamichi Y."/>
            <person name="Nakamura M."/>
            <person name="Meguro A."/>
            <person name="Negishi M."/>
            <person name="Ohta I."/>
            <person name="Ohta T."/>
            <person name="Okamoto M."/>
            <person name="Ono N."/>
            <person name="Saji S."/>
            <person name="Sakaguchi M."/>
            <person name="Sakai K."/>
            <person name="Shibata M."/>
            <person name="Shimokawa T."/>
            <person name="Song J."/>
            <person name="Takazaki Y."/>
            <person name="Terasawa K."/>
            <person name="Tsugane M."/>
            <person name="Tsuji K."/>
            <person name="Ueda S."/>
            <person name="Waki K."/>
            <person name="Yamagata H."/>
            <person name="Yamamoto M."/>
            <person name="Yamamoto S."/>
            <person name="Yamane H."/>
            <person name="Yoshiki S."/>
            <person name="Yoshihara R."/>
            <person name="Yukawa K."/>
            <person name="Zhong H."/>
            <person name="Yano M."/>
            <person name="Yuan Q."/>
            <person name="Ouyang S."/>
            <person name="Liu J."/>
            <person name="Jones K.M."/>
            <person name="Gansberger K."/>
            <person name="Moffat K."/>
            <person name="Hill J."/>
            <person name="Bera J."/>
            <person name="Fadrosh D."/>
            <person name="Jin S."/>
            <person name="Johri S."/>
            <person name="Kim M."/>
            <person name="Overton L."/>
            <person name="Reardon M."/>
            <person name="Tsitrin T."/>
            <person name="Vuong H."/>
            <person name="Weaver B."/>
            <person name="Ciecko A."/>
            <person name="Tallon L."/>
            <person name="Jackson J."/>
            <person name="Pai G."/>
            <person name="Aken S.V."/>
            <person name="Utterback T."/>
            <person name="Reidmuller S."/>
            <person name="Feldblyum T."/>
            <person name="Hsiao J."/>
            <person name="Zismann V."/>
            <person name="Iobst S."/>
            <person name="de Vazeille A.R."/>
            <person name="Buell C.R."/>
            <person name="Ying K."/>
            <person name="Li Y."/>
            <person name="Lu T."/>
            <person name="Huang Y."/>
            <person name="Zhao Q."/>
            <person name="Feng Q."/>
            <person name="Zhang L."/>
            <person name="Zhu J."/>
            <person name="Weng Q."/>
            <person name="Mu J."/>
            <person name="Lu Y."/>
            <person name="Fan D."/>
            <person name="Liu Y."/>
            <person name="Guan J."/>
            <person name="Zhang Y."/>
            <person name="Yu S."/>
            <person name="Liu X."/>
            <person name="Zhang Y."/>
            <person name="Hong G."/>
            <person name="Han B."/>
            <person name="Choisne N."/>
            <person name="Demange N."/>
            <person name="Orjeda G."/>
            <person name="Samain S."/>
            <person name="Cattolico L."/>
            <person name="Pelletier E."/>
            <person name="Couloux A."/>
            <person name="Segurens B."/>
            <person name="Wincker P."/>
            <person name="D'Hont A."/>
            <person name="Scarpelli C."/>
            <person name="Weissenbach J."/>
            <person name="Salanoubat M."/>
            <person name="Quetier F."/>
            <person name="Yu Y."/>
            <person name="Kim H.R."/>
            <person name="Rambo T."/>
            <person name="Currie J."/>
            <person name="Collura K."/>
            <person name="Luo M."/>
            <person name="Yang T."/>
            <person name="Ammiraju J.S.S."/>
            <person name="Engler F."/>
            <person name="Soderlund C."/>
            <person name="Wing R.A."/>
            <person name="Palmer L.E."/>
            <person name="de la Bastide M."/>
            <person name="Spiegel L."/>
            <person name="Nascimento L."/>
            <person name="Zutavern T."/>
            <person name="O'Shaughnessy A."/>
            <person name="Dike S."/>
            <person name="Dedhia N."/>
            <person name="Preston R."/>
            <person name="Balija V."/>
            <person name="McCombie W.R."/>
            <person name="Chow T."/>
            <person name="Chen H."/>
            <person name="Chung M."/>
            <person name="Chen C."/>
            <person name="Shaw J."/>
            <person name="Wu H."/>
            <person name="Hsiao K."/>
            <person name="Chao Y."/>
            <person name="Chu M."/>
            <person name="Cheng C."/>
            <person name="Hour A."/>
            <person name="Lee P."/>
            <person name="Lin S."/>
            <person name="Lin Y."/>
            <person name="Liou J."/>
            <person name="Liu S."/>
            <person name="Hsing Y."/>
            <person name="Raghuvanshi S."/>
            <person name="Mohanty A."/>
            <person name="Bharti A.K."/>
            <person name="Gaur A."/>
            <person name="Gupta V."/>
            <person name="Kumar D."/>
            <person name="Ravi V."/>
            <person name="Vij S."/>
            <person name="Kapur A."/>
            <person name="Khurana P."/>
            <person name="Khurana P."/>
            <person name="Khurana J.P."/>
            <person name="Tyagi A.K."/>
            <person name="Gaikwad K."/>
            <person name="Singh A."/>
            <person name="Dalal V."/>
            <person name="Srivastava S."/>
            <person name="Dixit A."/>
            <person name="Pal A.K."/>
            <person name="Ghazi I.A."/>
            <person name="Yadav M."/>
            <person name="Pandit A."/>
            <person name="Bhargava A."/>
            <person name="Sureshbabu K."/>
            <person name="Batra K."/>
            <person name="Sharma T.R."/>
            <person name="Mohapatra T."/>
            <person name="Singh N.K."/>
            <person name="Messing J."/>
            <person name="Nelson A.B."/>
            <person name="Fuks G."/>
            <person name="Kavchok S."/>
            <person name="Keizer G."/>
            <person name="Linton E."/>
            <person name="Llaca V."/>
            <person name="Song R."/>
            <person name="Tanyolac B."/>
            <person name="Young S."/>
            <person name="Ho-Il K."/>
            <person name="Hahn J.H."/>
            <person name="Sangsakoo G."/>
            <person name="Vanavichit A."/>
            <person name="de Mattos Luiz.A.T."/>
            <person name="Zimmer P.D."/>
            <person name="Malone G."/>
            <person name="Dellagostin O."/>
            <person name="de Oliveira A.C."/>
            <person name="Bevan M."/>
            <person name="Bancroft I."/>
            <person name="Minx P."/>
            <person name="Cordum H."/>
            <person name="Wilson R."/>
            <person name="Cheng Z."/>
            <person name="Jin W."/>
            <person name="Jiang J."/>
            <person name="Leong S.A."/>
            <person name="Iwama H."/>
            <person name="Gojobori T."/>
            <person name="Itoh T."/>
            <person name="Niimura Y."/>
            <person name="Fujii Y."/>
            <person name="Habara T."/>
            <person name="Sakai H."/>
            <person name="Sato Y."/>
            <person name="Wilson G."/>
            <person name="Kumar K."/>
            <person name="McCouch S."/>
            <person name="Juretic N."/>
            <person name="Hoen D."/>
            <person name="Wright S."/>
            <person name="Bruskiewich R."/>
            <person name="Bureau T."/>
            <person name="Miyao A."/>
            <person name="Hirochika H."/>
            <person name="Nishikawa T."/>
            <person name="Kadowaki K."/>
            <person name="Sugiura M."/>
            <person name="Burr B."/>
            <person name="Sasaki T."/>
        </authorList>
    </citation>
    <scope>NUCLEOTIDE SEQUENCE [LARGE SCALE GENOMIC DNA]</scope>
    <source>
        <strain evidence="3">cv. Nipponbare</strain>
    </source>
</reference>
<keyword evidence="3" id="KW-1185">Reference proteome</keyword>
<organism evidence="2 3">
    <name type="scientific">Oryza sativa subsp. japonica</name>
    <name type="common">Rice</name>
    <dbReference type="NCBI Taxonomy" id="39947"/>
    <lineage>
        <taxon>Eukaryota</taxon>
        <taxon>Viridiplantae</taxon>
        <taxon>Streptophyta</taxon>
        <taxon>Embryophyta</taxon>
        <taxon>Tracheophyta</taxon>
        <taxon>Spermatophyta</taxon>
        <taxon>Magnoliopsida</taxon>
        <taxon>Liliopsida</taxon>
        <taxon>Poales</taxon>
        <taxon>Poaceae</taxon>
        <taxon>BOP clade</taxon>
        <taxon>Oryzoideae</taxon>
        <taxon>Oryzeae</taxon>
        <taxon>Oryzinae</taxon>
        <taxon>Oryza</taxon>
        <taxon>Oryza sativa</taxon>
    </lineage>
</organism>
<evidence type="ECO:0000256" key="1">
    <source>
        <dbReference type="SAM" id="MobiDB-lite"/>
    </source>
</evidence>
<protein>
    <submittedName>
        <fullName evidence="2">Os02g0648950 protein</fullName>
    </submittedName>
</protein>